<dbReference type="InterPro" id="IPR050931">
    <property type="entry name" value="Mito_Protein_Transport_Metaxin"/>
</dbReference>
<feature type="domain" description="Glutathione S-transferase C-terminal" evidence="1">
    <location>
        <begin position="167"/>
        <end position="236"/>
    </location>
</feature>
<dbReference type="SUPFAM" id="SSF52833">
    <property type="entry name" value="Thioredoxin-like"/>
    <property type="match status" value="1"/>
</dbReference>
<reference evidence="3 4" key="1">
    <citation type="submission" date="2020-04" db="EMBL/GenBank/DDBJ databases">
        <authorList>
            <person name="Yoon J."/>
        </authorList>
    </citation>
    <scope>NUCLEOTIDE SEQUENCE [LARGE SCALE GENOMIC DNA]</scope>
    <source>
        <strain evidence="3 4">KMU-166</strain>
    </source>
</reference>
<keyword evidence="4" id="KW-1185">Reference proteome</keyword>
<dbReference type="Proteomes" id="UP000765845">
    <property type="component" value="Unassembled WGS sequence"/>
</dbReference>
<evidence type="ECO:0000313" key="3">
    <source>
        <dbReference type="EMBL" id="NKI16736.1"/>
    </source>
</evidence>
<dbReference type="Gene3D" id="1.20.1050.10">
    <property type="match status" value="1"/>
</dbReference>
<evidence type="ECO:0000259" key="2">
    <source>
        <dbReference type="Pfam" id="PF13417"/>
    </source>
</evidence>
<dbReference type="RefSeq" id="WP_168449288.1">
    <property type="nucleotide sequence ID" value="NZ_JAAWWK010000002.1"/>
</dbReference>
<dbReference type="Pfam" id="PF00043">
    <property type="entry name" value="GST_C"/>
    <property type="match status" value="1"/>
</dbReference>
<accession>A0ABX1GCQ6</accession>
<dbReference type="PANTHER" id="PTHR12289">
    <property type="entry name" value="METAXIN RELATED"/>
    <property type="match status" value="1"/>
</dbReference>
<dbReference type="Gene3D" id="3.40.30.10">
    <property type="entry name" value="Glutaredoxin"/>
    <property type="match status" value="1"/>
</dbReference>
<evidence type="ECO:0000259" key="1">
    <source>
        <dbReference type="Pfam" id="PF00043"/>
    </source>
</evidence>
<name>A0ABX1GCQ6_9GAMM</name>
<organism evidence="3 4">
    <name type="scientific">Spongiibacter thalassae</name>
    <dbReference type="NCBI Taxonomy" id="2721624"/>
    <lineage>
        <taxon>Bacteria</taxon>
        <taxon>Pseudomonadati</taxon>
        <taxon>Pseudomonadota</taxon>
        <taxon>Gammaproteobacteria</taxon>
        <taxon>Cellvibrionales</taxon>
        <taxon>Spongiibacteraceae</taxon>
        <taxon>Spongiibacter</taxon>
    </lineage>
</organism>
<dbReference type="InterPro" id="IPR004045">
    <property type="entry name" value="Glutathione_S-Trfase_N"/>
</dbReference>
<gene>
    <name evidence="3" type="ORF">HCU74_04790</name>
</gene>
<protein>
    <submittedName>
        <fullName evidence="3">Glutathione S-transferase</fullName>
    </submittedName>
</protein>
<dbReference type="SUPFAM" id="SSF47616">
    <property type="entry name" value="GST C-terminal domain-like"/>
    <property type="match status" value="1"/>
</dbReference>
<dbReference type="InterPro" id="IPR004046">
    <property type="entry name" value="GST_C"/>
</dbReference>
<comment type="caution">
    <text evidence="3">The sequence shown here is derived from an EMBL/GenBank/DDBJ whole genome shotgun (WGS) entry which is preliminary data.</text>
</comment>
<dbReference type="Pfam" id="PF13417">
    <property type="entry name" value="GST_N_3"/>
    <property type="match status" value="1"/>
</dbReference>
<dbReference type="EMBL" id="JAAWWK010000002">
    <property type="protein sequence ID" value="NKI16736.1"/>
    <property type="molecule type" value="Genomic_DNA"/>
</dbReference>
<dbReference type="PANTHER" id="PTHR12289:SF67">
    <property type="match status" value="1"/>
</dbReference>
<proteinExistence type="predicted"/>
<dbReference type="CDD" id="cd00570">
    <property type="entry name" value="GST_N_family"/>
    <property type="match status" value="1"/>
</dbReference>
<feature type="domain" description="GST N-terminal" evidence="2">
    <location>
        <begin position="6"/>
        <end position="76"/>
    </location>
</feature>
<dbReference type="InterPro" id="IPR036249">
    <property type="entry name" value="Thioredoxin-like_sf"/>
</dbReference>
<evidence type="ECO:0000313" key="4">
    <source>
        <dbReference type="Proteomes" id="UP000765845"/>
    </source>
</evidence>
<sequence>MSRFTLFGIHCSLYTAKARSYLRKQGIPFEEYSVSSREYQSSILPTVKRMIMPVLKTPQGVIVQDSADIIRYCEAHEAVKYPALPDSAVLRAVSYLFELFGGEGLLRPAMHYRWNFDEVNLDYLRSEFRCLMPAGTAESDRPQLFDIASGSMRKAAKSFGVSEHSAAAIEASFNEFLRLFEAHLSDYPYLLGGRPTLGDYALMGPLYAHFYRDPQPGLLMRRKAPGVARWVERMNTAEDNWTDYENAASALVSDTDLPESLLALMRFIAIDFLPEILAHIEFSNQWLAARPDLPAGSNGLEDPAQRFIGMAQFNWRGIPLRSSVMPYRFYLLQHLQDSYAQATESAQRDIADVFAAGDLSQLLTSHTERRVARHNFLEIWQ</sequence>
<dbReference type="InterPro" id="IPR036282">
    <property type="entry name" value="Glutathione-S-Trfase_C_sf"/>
</dbReference>